<feature type="transmembrane region" description="Helical" evidence="8">
    <location>
        <begin position="411"/>
        <end position="427"/>
    </location>
</feature>
<dbReference type="AlphaFoldDB" id="A0A7R9T4S3"/>
<feature type="transmembrane region" description="Helical" evidence="8">
    <location>
        <begin position="347"/>
        <end position="368"/>
    </location>
</feature>
<dbReference type="InterPro" id="IPR005279">
    <property type="entry name" value="Dipep/tripep_permease"/>
</dbReference>
<feature type="compositionally biased region" description="Basic and acidic residues" evidence="7">
    <location>
        <begin position="244"/>
        <end position="253"/>
    </location>
</feature>
<dbReference type="Pfam" id="PF00854">
    <property type="entry name" value="PTR2"/>
    <property type="match status" value="1"/>
</dbReference>
<keyword evidence="5 8" id="KW-1133">Transmembrane helix</keyword>
<evidence type="ECO:0000256" key="6">
    <source>
        <dbReference type="ARBA" id="ARBA00023136"/>
    </source>
</evidence>
<keyword evidence="6 8" id="KW-0472">Membrane</keyword>
<dbReference type="PANTHER" id="PTHR23517:SF15">
    <property type="entry name" value="PROTON-DEPENDENT OLIGOPEPTIDE FAMILY TRANSPORT PROTEIN"/>
    <property type="match status" value="1"/>
</dbReference>
<proteinExistence type="predicted"/>
<sequence>MWERFGYYAARALLALYVTKVLRDPTFDVERVLGLRTVGKTFSNYDFAMAVNASDAVGMMERTRAAEATSAKTYGAFACLAYLTPVFGGIVADAVLGAHRSAVVGAVVMALGYGAMASEWAFLIGLALVCVGNGAFKPSISTQLSALYAKDDPKRDAGFSIFYCCINVGAFFSPLIAGTVRVYFGYGAAFASAAVGMWCALAIYALNRRHVVDAMIPASANDNDEESRSPLRRMGSNEQDFEEENGRSNGESRKSLNDMARLIRENSNAMFAVAIVCVAGIGFSMVYEQSGSTLMLFSDEHVDLHGMPTEFVAALNPLLVLSLTPAVTALWDWQARRGAEPHQMSKIAIGCALLSSSFAVLMFGALPIDSHASPTRVSVFWIVLNQIFLTAGELFTFPVALSYISKIAPDGLLSAIIGLWFGSYFFGNYFSGVLGSTYPSFDSPSGFFAALALIAGAVALVLGLARAPLAARCPT</sequence>
<keyword evidence="4 8" id="KW-0812">Transmembrane</keyword>
<name>A0A7R9T4S3_9CHLO</name>
<feature type="transmembrane region" description="Helical" evidence="8">
    <location>
        <begin position="269"/>
        <end position="287"/>
    </location>
</feature>
<evidence type="ECO:0000256" key="4">
    <source>
        <dbReference type="ARBA" id="ARBA00022692"/>
    </source>
</evidence>
<feature type="transmembrane region" description="Helical" evidence="8">
    <location>
        <begin position="447"/>
        <end position="465"/>
    </location>
</feature>
<evidence type="ECO:0000256" key="1">
    <source>
        <dbReference type="ARBA" id="ARBA00004651"/>
    </source>
</evidence>
<evidence type="ECO:0000256" key="7">
    <source>
        <dbReference type="SAM" id="MobiDB-lite"/>
    </source>
</evidence>
<evidence type="ECO:0000256" key="3">
    <source>
        <dbReference type="ARBA" id="ARBA00022475"/>
    </source>
</evidence>
<dbReference type="GO" id="GO:0015833">
    <property type="term" value="P:peptide transport"/>
    <property type="evidence" value="ECO:0007669"/>
    <property type="project" value="InterPro"/>
</dbReference>
<dbReference type="Gene3D" id="1.20.1250.20">
    <property type="entry name" value="MFS general substrate transporter like domains"/>
    <property type="match status" value="2"/>
</dbReference>
<keyword evidence="2" id="KW-0813">Transport</keyword>
<feature type="transmembrane region" description="Helical" evidence="8">
    <location>
        <begin position="74"/>
        <end position="98"/>
    </location>
</feature>
<comment type="subcellular location">
    <subcellularLocation>
        <location evidence="1">Cell membrane</location>
        <topology evidence="1">Multi-pass membrane protein</topology>
    </subcellularLocation>
</comment>
<dbReference type="EMBL" id="HBDX01005255">
    <property type="protein sequence ID" value="CAD8223802.1"/>
    <property type="molecule type" value="Transcribed_RNA"/>
</dbReference>
<dbReference type="InterPro" id="IPR050171">
    <property type="entry name" value="MFS_Transporters"/>
</dbReference>
<gene>
    <name evidence="9" type="ORF">OLUC0939_LOCUS4526</name>
</gene>
<organism evidence="9">
    <name type="scientific">Ostreococcus sp. 'lucimarinus'</name>
    <dbReference type="NCBI Taxonomy" id="242159"/>
    <lineage>
        <taxon>Eukaryota</taxon>
        <taxon>Viridiplantae</taxon>
        <taxon>Chlorophyta</taxon>
        <taxon>Mamiellophyceae</taxon>
        <taxon>Mamiellales</taxon>
        <taxon>Bathycoccaceae</taxon>
        <taxon>Ostreococcus</taxon>
    </lineage>
</organism>
<dbReference type="InterPro" id="IPR036259">
    <property type="entry name" value="MFS_trans_sf"/>
</dbReference>
<feature type="transmembrane region" description="Helical" evidence="8">
    <location>
        <begin position="157"/>
        <end position="177"/>
    </location>
</feature>
<dbReference type="PANTHER" id="PTHR23517">
    <property type="entry name" value="RESISTANCE PROTEIN MDTM, PUTATIVE-RELATED-RELATED"/>
    <property type="match status" value="1"/>
</dbReference>
<accession>A0A7R9T4S3</accession>
<evidence type="ECO:0000313" key="9">
    <source>
        <dbReference type="EMBL" id="CAD8223802.1"/>
    </source>
</evidence>
<dbReference type="SUPFAM" id="SSF103473">
    <property type="entry name" value="MFS general substrate transporter"/>
    <property type="match status" value="1"/>
</dbReference>
<feature type="transmembrane region" description="Helical" evidence="8">
    <location>
        <begin position="183"/>
        <end position="206"/>
    </location>
</feature>
<evidence type="ECO:0000256" key="8">
    <source>
        <dbReference type="SAM" id="Phobius"/>
    </source>
</evidence>
<reference evidence="9" key="1">
    <citation type="submission" date="2021-01" db="EMBL/GenBank/DDBJ databases">
        <authorList>
            <person name="Corre E."/>
            <person name="Pelletier E."/>
            <person name="Niang G."/>
            <person name="Scheremetjew M."/>
            <person name="Finn R."/>
            <person name="Kale V."/>
            <person name="Holt S."/>
            <person name="Cochrane G."/>
            <person name="Meng A."/>
            <person name="Brown T."/>
            <person name="Cohen L."/>
        </authorList>
    </citation>
    <scope>NUCLEOTIDE SEQUENCE</scope>
    <source>
        <strain evidence="9">Clade-A-BCC118000</strain>
    </source>
</reference>
<evidence type="ECO:0000256" key="2">
    <source>
        <dbReference type="ARBA" id="ARBA00022448"/>
    </source>
</evidence>
<evidence type="ECO:0000256" key="5">
    <source>
        <dbReference type="ARBA" id="ARBA00022989"/>
    </source>
</evidence>
<dbReference type="CDD" id="cd17346">
    <property type="entry name" value="MFS_DtpA_like"/>
    <property type="match status" value="1"/>
</dbReference>
<feature type="transmembrane region" description="Helical" evidence="8">
    <location>
        <begin position="380"/>
        <end position="404"/>
    </location>
</feature>
<dbReference type="GO" id="GO:1904680">
    <property type="term" value="F:peptide transmembrane transporter activity"/>
    <property type="evidence" value="ECO:0007669"/>
    <property type="project" value="InterPro"/>
</dbReference>
<feature type="region of interest" description="Disordered" evidence="7">
    <location>
        <begin position="221"/>
        <end position="253"/>
    </location>
</feature>
<feature type="transmembrane region" description="Helical" evidence="8">
    <location>
        <begin position="311"/>
        <end position="335"/>
    </location>
</feature>
<keyword evidence="3" id="KW-1003">Cell membrane</keyword>
<dbReference type="InterPro" id="IPR000109">
    <property type="entry name" value="POT_fam"/>
</dbReference>
<dbReference type="GO" id="GO:0005886">
    <property type="term" value="C:plasma membrane"/>
    <property type="evidence" value="ECO:0007669"/>
    <property type="project" value="UniProtKB-SubCell"/>
</dbReference>
<protein>
    <submittedName>
        <fullName evidence="9">Uncharacterized protein</fullName>
    </submittedName>
</protein>
<feature type="transmembrane region" description="Helical" evidence="8">
    <location>
        <begin position="110"/>
        <end position="136"/>
    </location>
</feature>